<evidence type="ECO:0000313" key="1">
    <source>
        <dbReference type="EMBL" id="KAF9755339.1"/>
    </source>
</evidence>
<organism evidence="1 2">
    <name type="scientific">Bionectria ochroleuca</name>
    <name type="common">Gliocladium roseum</name>
    <dbReference type="NCBI Taxonomy" id="29856"/>
    <lineage>
        <taxon>Eukaryota</taxon>
        <taxon>Fungi</taxon>
        <taxon>Dikarya</taxon>
        <taxon>Ascomycota</taxon>
        <taxon>Pezizomycotina</taxon>
        <taxon>Sordariomycetes</taxon>
        <taxon>Hypocreomycetidae</taxon>
        <taxon>Hypocreales</taxon>
        <taxon>Bionectriaceae</taxon>
        <taxon>Clonostachys</taxon>
    </lineage>
</organism>
<proteinExistence type="predicted"/>
<accession>A0A8H7TQ06</accession>
<dbReference type="AlphaFoldDB" id="A0A8H7TQ06"/>
<name>A0A8H7TQ06_BIOOC</name>
<evidence type="ECO:0000313" key="2">
    <source>
        <dbReference type="Proteomes" id="UP000616885"/>
    </source>
</evidence>
<protein>
    <submittedName>
        <fullName evidence="1">Uncharacterized protein</fullName>
    </submittedName>
</protein>
<comment type="caution">
    <text evidence="1">The sequence shown here is derived from an EMBL/GenBank/DDBJ whole genome shotgun (WGS) entry which is preliminary data.</text>
</comment>
<sequence length="104" mass="11544">MYNVAGKDFKISTTVSPMVDVPPTLPFRVDFSLVDVSCMGRTHICQGSWLVSLESWAEKNGQPRRHPFGAGRRGMGTRKEALGAAQEPSQIIKPKALFWPSRNN</sequence>
<reference evidence="1" key="1">
    <citation type="submission" date="2020-10" db="EMBL/GenBank/DDBJ databases">
        <title>High-Quality Genome Resource of Clonostachys rosea strain S41 by Oxford Nanopore Long-Read Sequencing.</title>
        <authorList>
            <person name="Wang H."/>
        </authorList>
    </citation>
    <scope>NUCLEOTIDE SEQUENCE</scope>
    <source>
        <strain evidence="1">S41</strain>
    </source>
</reference>
<dbReference type="Proteomes" id="UP000616885">
    <property type="component" value="Unassembled WGS sequence"/>
</dbReference>
<gene>
    <name evidence="1" type="ORF">IM811_010780</name>
</gene>
<dbReference type="EMBL" id="JADCTT010000003">
    <property type="protein sequence ID" value="KAF9755339.1"/>
    <property type="molecule type" value="Genomic_DNA"/>
</dbReference>